<dbReference type="Proteomes" id="UP000800041">
    <property type="component" value="Unassembled WGS sequence"/>
</dbReference>
<keyword evidence="3" id="KW-1185">Reference proteome</keyword>
<organism evidence="2 3">
    <name type="scientific">Aulographum hederae CBS 113979</name>
    <dbReference type="NCBI Taxonomy" id="1176131"/>
    <lineage>
        <taxon>Eukaryota</taxon>
        <taxon>Fungi</taxon>
        <taxon>Dikarya</taxon>
        <taxon>Ascomycota</taxon>
        <taxon>Pezizomycotina</taxon>
        <taxon>Dothideomycetes</taxon>
        <taxon>Pleosporomycetidae</taxon>
        <taxon>Aulographales</taxon>
        <taxon>Aulographaceae</taxon>
    </lineage>
</organism>
<proteinExistence type="predicted"/>
<dbReference type="InterPro" id="IPR011990">
    <property type="entry name" value="TPR-like_helical_dom_sf"/>
</dbReference>
<keyword evidence="1" id="KW-0677">Repeat</keyword>
<dbReference type="GO" id="GO:0003729">
    <property type="term" value="F:mRNA binding"/>
    <property type="evidence" value="ECO:0007669"/>
    <property type="project" value="TreeGrafter"/>
</dbReference>
<reference evidence="2" key="1">
    <citation type="journal article" date="2020" name="Stud. Mycol.">
        <title>101 Dothideomycetes genomes: a test case for predicting lifestyles and emergence of pathogens.</title>
        <authorList>
            <person name="Haridas S."/>
            <person name="Albert R."/>
            <person name="Binder M."/>
            <person name="Bloem J."/>
            <person name="Labutti K."/>
            <person name="Salamov A."/>
            <person name="Andreopoulos B."/>
            <person name="Baker S."/>
            <person name="Barry K."/>
            <person name="Bills G."/>
            <person name="Bluhm B."/>
            <person name="Cannon C."/>
            <person name="Castanera R."/>
            <person name="Culley D."/>
            <person name="Daum C."/>
            <person name="Ezra D."/>
            <person name="Gonzalez J."/>
            <person name="Henrissat B."/>
            <person name="Kuo A."/>
            <person name="Liang C."/>
            <person name="Lipzen A."/>
            <person name="Lutzoni F."/>
            <person name="Magnuson J."/>
            <person name="Mondo S."/>
            <person name="Nolan M."/>
            <person name="Ohm R."/>
            <person name="Pangilinan J."/>
            <person name="Park H.-J."/>
            <person name="Ramirez L."/>
            <person name="Alfaro M."/>
            <person name="Sun H."/>
            <person name="Tritt A."/>
            <person name="Yoshinaga Y."/>
            <person name="Zwiers L.-H."/>
            <person name="Turgeon B."/>
            <person name="Goodwin S."/>
            <person name="Spatafora J."/>
            <person name="Crous P."/>
            <person name="Grigoriev I."/>
        </authorList>
    </citation>
    <scope>NUCLEOTIDE SEQUENCE</scope>
    <source>
        <strain evidence="2">CBS 113979</strain>
    </source>
</reference>
<evidence type="ECO:0000256" key="1">
    <source>
        <dbReference type="ARBA" id="ARBA00022737"/>
    </source>
</evidence>
<protein>
    <submittedName>
        <fullName evidence="2">Uncharacterized protein</fullName>
    </submittedName>
</protein>
<evidence type="ECO:0000313" key="3">
    <source>
        <dbReference type="Proteomes" id="UP000800041"/>
    </source>
</evidence>
<dbReference type="OrthoDB" id="185373at2759"/>
<sequence length="537" mass="61997">MDRTGFTERDIERQKFVFYLDRNPTEARKWLSRLSNRPSDGQPTLDATCFREVLLKCLEQKEVELGRHVLSEVVKGHLTTAHCDAVLLWALGTGKGIEEVDRMKEVLERRSGIKLGLGAIHLLIRFAKDKDDHYMVERLRGLVESWGLQPDWITYSLQMDSRLSAGDIEGAKSLFFKMQTDQSHDERPQTPVINRLIQAMISSKNYDLDAIHSVVDFLSERRIRYEPETVAALCVLHLGREDYYDTIDLLRAHLFHFSTDERNVVGRALNEYCLDEKNSVAKVWDTYTIYQELLPEIDRSIRTEIMIEFFKRHRPDMAFHVFNHMRAFTREDTRPTIDTYVHAFTWIGNLGDVETLELVHNQLKLDMTVDPDTRLYNAMMIAHIGCNMSDRALDFWQDIIHSREGPSYNSIIIALRACERTHGGDDEAKDIWDKLMKMDIEITGQLFTAYVGALSGSDLTDEAKDLIMGMDKYGLKPDVLTLGALHNASTLIGRRSEIRDWIKDEFPLLWNELVDIGTHQTKTGFKQFMIDRSLSSS</sequence>
<dbReference type="Gene3D" id="1.25.40.10">
    <property type="entry name" value="Tetratricopeptide repeat domain"/>
    <property type="match status" value="2"/>
</dbReference>
<dbReference type="InterPro" id="IPR051240">
    <property type="entry name" value="Mito_RNA-Proc/Resp"/>
</dbReference>
<dbReference type="PANTHER" id="PTHR47933">
    <property type="entry name" value="PENTATRICOPEPTIDE REPEAT-CONTAINING PROTEIN 1, MITOCHONDRIAL"/>
    <property type="match status" value="1"/>
</dbReference>
<gene>
    <name evidence="2" type="ORF">K402DRAFT_333783</name>
</gene>
<evidence type="ECO:0000313" key="2">
    <source>
        <dbReference type="EMBL" id="KAF1985857.1"/>
    </source>
</evidence>
<accession>A0A6G1GYI8</accession>
<name>A0A6G1GYI8_9PEZI</name>
<dbReference type="EMBL" id="ML977160">
    <property type="protein sequence ID" value="KAF1985857.1"/>
    <property type="molecule type" value="Genomic_DNA"/>
</dbReference>
<dbReference type="AlphaFoldDB" id="A0A6G1GYI8"/>
<dbReference type="PANTHER" id="PTHR47933:SF40">
    <property type="entry name" value="PENTATRICOPEPTIDE REPEAT-CONTAINING PROTEIN 1, MITOCHONDRIAL-RELATED"/>
    <property type="match status" value="1"/>
</dbReference>